<dbReference type="AlphaFoldDB" id="A0AAW0DD71"/>
<evidence type="ECO:0000313" key="2">
    <source>
        <dbReference type="EMBL" id="KAK7049458.1"/>
    </source>
</evidence>
<keyword evidence="3" id="KW-1185">Reference proteome</keyword>
<feature type="coiled-coil region" evidence="1">
    <location>
        <begin position="3"/>
        <end position="30"/>
    </location>
</feature>
<keyword evidence="1" id="KW-0175">Coiled coil</keyword>
<sequence length="149" mass="16175">MDHVETQESLEELATELDKVSQAVAGLTRKVFGSGSVGGQGVLRGLRRRYITLLEQLAAEESAMQMVNESALEKLKGFVASPTEVSGSTLVDIPALLMLLEEEMRIMGSYTPELLEVCRWMIEESGRVLSALKGKQPATVADLAVHGGW</sequence>
<evidence type="ECO:0000256" key="1">
    <source>
        <dbReference type="SAM" id="Coils"/>
    </source>
</evidence>
<gene>
    <name evidence="2" type="ORF">VNI00_006066</name>
</gene>
<organism evidence="2 3">
    <name type="scientific">Paramarasmius palmivorus</name>
    <dbReference type="NCBI Taxonomy" id="297713"/>
    <lineage>
        <taxon>Eukaryota</taxon>
        <taxon>Fungi</taxon>
        <taxon>Dikarya</taxon>
        <taxon>Basidiomycota</taxon>
        <taxon>Agaricomycotina</taxon>
        <taxon>Agaricomycetes</taxon>
        <taxon>Agaricomycetidae</taxon>
        <taxon>Agaricales</taxon>
        <taxon>Marasmiineae</taxon>
        <taxon>Marasmiaceae</taxon>
        <taxon>Paramarasmius</taxon>
    </lineage>
</organism>
<reference evidence="2 3" key="1">
    <citation type="submission" date="2024-01" db="EMBL/GenBank/DDBJ databases">
        <title>A draft genome for a cacao thread blight-causing isolate of Paramarasmius palmivorus.</title>
        <authorList>
            <person name="Baruah I.K."/>
            <person name="Bukari Y."/>
            <person name="Amoako-Attah I."/>
            <person name="Meinhardt L.W."/>
            <person name="Bailey B.A."/>
            <person name="Cohen S.P."/>
        </authorList>
    </citation>
    <scope>NUCLEOTIDE SEQUENCE [LARGE SCALE GENOMIC DNA]</scope>
    <source>
        <strain evidence="2 3">GH-12</strain>
    </source>
</reference>
<protein>
    <submittedName>
        <fullName evidence="2">Uncharacterized protein</fullName>
    </submittedName>
</protein>
<evidence type="ECO:0000313" key="3">
    <source>
        <dbReference type="Proteomes" id="UP001383192"/>
    </source>
</evidence>
<comment type="caution">
    <text evidence="2">The sequence shown here is derived from an EMBL/GenBank/DDBJ whole genome shotgun (WGS) entry which is preliminary data.</text>
</comment>
<dbReference type="EMBL" id="JAYKXP010000017">
    <property type="protein sequence ID" value="KAK7049458.1"/>
    <property type="molecule type" value="Genomic_DNA"/>
</dbReference>
<dbReference type="Proteomes" id="UP001383192">
    <property type="component" value="Unassembled WGS sequence"/>
</dbReference>
<name>A0AAW0DD71_9AGAR</name>
<proteinExistence type="predicted"/>
<accession>A0AAW0DD71</accession>